<proteinExistence type="predicted"/>
<sequence>MKKISLSLSISFMIVALLVGLAAGYYISPSYQQTMYNKEEMGFGQADRFVDLRYINQMATHHKGAILLANQIGNKSQRVEIKNLIAEIQTSEPKLIDELYAWKKQWYNDNRVIKDPIVPNLGDLDEKTDLRFLNALIAHHEEGIKMTKEIKVKSSRKEILNNADTVEQFLTKSLVTLKGWREEWYEVK</sequence>
<evidence type="ECO:0000313" key="2">
    <source>
        <dbReference type="EMBL" id="OGF99987.1"/>
    </source>
</evidence>
<dbReference type="EMBL" id="MFIY01000031">
    <property type="protein sequence ID" value="OGF99987.1"/>
    <property type="molecule type" value="Genomic_DNA"/>
</dbReference>
<dbReference type="InterPro" id="IPR012347">
    <property type="entry name" value="Ferritin-like"/>
</dbReference>
<feature type="domain" description="DUF305" evidence="1">
    <location>
        <begin position="51"/>
        <end position="111"/>
    </location>
</feature>
<dbReference type="Proteomes" id="UP000178230">
    <property type="component" value="Unassembled WGS sequence"/>
</dbReference>
<dbReference type="InterPro" id="IPR005183">
    <property type="entry name" value="DUF305_CopM-like"/>
</dbReference>
<feature type="domain" description="DUF305" evidence="1">
    <location>
        <begin position="129"/>
        <end position="186"/>
    </location>
</feature>
<gene>
    <name evidence="2" type="ORF">A2Y99_01535</name>
</gene>
<dbReference type="Pfam" id="PF03713">
    <property type="entry name" value="DUF305"/>
    <property type="match status" value="2"/>
</dbReference>
<reference evidence="2 3" key="1">
    <citation type="journal article" date="2016" name="Nat. Commun.">
        <title>Thousands of microbial genomes shed light on interconnected biogeochemical processes in an aquifer system.</title>
        <authorList>
            <person name="Anantharaman K."/>
            <person name="Brown C.T."/>
            <person name="Hug L.A."/>
            <person name="Sharon I."/>
            <person name="Castelle C.J."/>
            <person name="Probst A.J."/>
            <person name="Thomas B.C."/>
            <person name="Singh A."/>
            <person name="Wilkins M.J."/>
            <person name="Karaoz U."/>
            <person name="Brodie E.L."/>
            <person name="Williams K.H."/>
            <person name="Hubbard S.S."/>
            <person name="Banfield J.F."/>
        </authorList>
    </citation>
    <scope>NUCLEOTIDE SEQUENCE [LARGE SCALE GENOMIC DNA]</scope>
</reference>
<organism evidence="2 3">
    <name type="scientific">Candidatus Gottesmanbacteria bacterium RBG_13_37_7</name>
    <dbReference type="NCBI Taxonomy" id="1798369"/>
    <lineage>
        <taxon>Bacteria</taxon>
        <taxon>Candidatus Gottesmaniibacteriota</taxon>
    </lineage>
</organism>
<dbReference type="PANTHER" id="PTHR36933">
    <property type="entry name" value="SLL0788 PROTEIN"/>
    <property type="match status" value="1"/>
</dbReference>
<protein>
    <submittedName>
        <fullName evidence="2">DUF305 domain-containing protein</fullName>
    </submittedName>
</protein>
<evidence type="ECO:0000259" key="1">
    <source>
        <dbReference type="Pfam" id="PF03713"/>
    </source>
</evidence>
<dbReference type="AlphaFoldDB" id="A0A1F5YIG1"/>
<comment type="caution">
    <text evidence="2">The sequence shown here is derived from an EMBL/GenBank/DDBJ whole genome shotgun (WGS) entry which is preliminary data.</text>
</comment>
<dbReference type="Gene3D" id="1.20.1260.10">
    <property type="match status" value="2"/>
</dbReference>
<evidence type="ECO:0000313" key="3">
    <source>
        <dbReference type="Proteomes" id="UP000178230"/>
    </source>
</evidence>
<name>A0A1F5YIG1_9BACT</name>
<dbReference type="PANTHER" id="PTHR36933:SF1">
    <property type="entry name" value="SLL0788 PROTEIN"/>
    <property type="match status" value="1"/>
</dbReference>
<accession>A0A1F5YIG1</accession>